<evidence type="ECO:0000256" key="1">
    <source>
        <dbReference type="ARBA" id="ARBA00004651"/>
    </source>
</evidence>
<accession>A0A6N7LBF1</accession>
<comment type="subcellular location">
    <subcellularLocation>
        <location evidence="1 6">Cell membrane</location>
        <topology evidence="1 6">Multi-pass membrane protein</topology>
    </subcellularLocation>
</comment>
<keyword evidence="3 6" id="KW-0812">Transmembrane</keyword>
<dbReference type="Pfam" id="PF09335">
    <property type="entry name" value="VTT_dom"/>
    <property type="match status" value="1"/>
</dbReference>
<feature type="domain" description="VTT" evidence="8">
    <location>
        <begin position="98"/>
        <end position="212"/>
    </location>
</feature>
<dbReference type="InterPro" id="IPR032816">
    <property type="entry name" value="VTT_dom"/>
</dbReference>
<proteinExistence type="inferred from homology"/>
<keyword evidence="4 6" id="KW-1133">Transmembrane helix</keyword>
<evidence type="ECO:0000256" key="4">
    <source>
        <dbReference type="ARBA" id="ARBA00022989"/>
    </source>
</evidence>
<organism evidence="9 10">
    <name type="scientific">Sinorhizobium terangae</name>
    <dbReference type="NCBI Taxonomy" id="110322"/>
    <lineage>
        <taxon>Bacteria</taxon>
        <taxon>Pseudomonadati</taxon>
        <taxon>Pseudomonadota</taxon>
        <taxon>Alphaproteobacteria</taxon>
        <taxon>Hyphomicrobiales</taxon>
        <taxon>Rhizobiaceae</taxon>
        <taxon>Sinorhizobium/Ensifer group</taxon>
        <taxon>Sinorhizobium</taxon>
    </lineage>
</organism>
<gene>
    <name evidence="9" type="ORF">GHK62_10530</name>
</gene>
<feature type="transmembrane region" description="Helical" evidence="6">
    <location>
        <begin position="160"/>
        <end position="185"/>
    </location>
</feature>
<dbReference type="GO" id="GO:0005886">
    <property type="term" value="C:plasma membrane"/>
    <property type="evidence" value="ECO:0007669"/>
    <property type="project" value="UniProtKB-SubCell"/>
</dbReference>
<keyword evidence="5 6" id="KW-0472">Membrane</keyword>
<evidence type="ECO:0000256" key="2">
    <source>
        <dbReference type="ARBA" id="ARBA00022475"/>
    </source>
</evidence>
<keyword evidence="10" id="KW-1185">Reference proteome</keyword>
<evidence type="ECO:0000313" key="10">
    <source>
        <dbReference type="Proteomes" id="UP000439983"/>
    </source>
</evidence>
<evidence type="ECO:0000313" key="9">
    <source>
        <dbReference type="EMBL" id="MQX15183.1"/>
    </source>
</evidence>
<dbReference type="PANTHER" id="PTHR12677:SF59">
    <property type="entry name" value="GOLGI APPARATUS MEMBRANE PROTEIN TVP38-RELATED"/>
    <property type="match status" value="1"/>
</dbReference>
<evidence type="ECO:0000256" key="6">
    <source>
        <dbReference type="RuleBase" id="RU366058"/>
    </source>
</evidence>
<comment type="caution">
    <text evidence="9">The sequence shown here is derived from an EMBL/GenBank/DDBJ whole genome shotgun (WGS) entry which is preliminary data.</text>
</comment>
<feature type="region of interest" description="Disordered" evidence="7">
    <location>
        <begin position="1"/>
        <end position="27"/>
    </location>
</feature>
<evidence type="ECO:0000256" key="7">
    <source>
        <dbReference type="SAM" id="MobiDB-lite"/>
    </source>
</evidence>
<feature type="transmembrane region" description="Helical" evidence="6">
    <location>
        <begin position="107"/>
        <end position="133"/>
    </location>
</feature>
<reference evidence="9 10" key="1">
    <citation type="journal article" date="2013" name="Genome Biol.">
        <title>Comparative genomics of the core and accessory genomes of 48 Sinorhizobium strains comprising five genospecies.</title>
        <authorList>
            <person name="Sugawara M."/>
            <person name="Epstein B."/>
            <person name="Badgley B.D."/>
            <person name="Unno T."/>
            <person name="Xu L."/>
            <person name="Reese J."/>
            <person name="Gyaneshwar P."/>
            <person name="Denny R."/>
            <person name="Mudge J."/>
            <person name="Bharti A.K."/>
            <person name="Farmer A.D."/>
            <person name="May G.D."/>
            <person name="Woodward J.E."/>
            <person name="Medigue C."/>
            <person name="Vallenet D."/>
            <person name="Lajus A."/>
            <person name="Rouy Z."/>
            <person name="Martinez-Vaz B."/>
            <person name="Tiffin P."/>
            <person name="Young N.D."/>
            <person name="Sadowsky M.J."/>
        </authorList>
    </citation>
    <scope>NUCLEOTIDE SEQUENCE [LARGE SCALE GENOMIC DNA]</scope>
    <source>
        <strain evidence="9 10">USDA4894</strain>
    </source>
</reference>
<feature type="transmembrane region" description="Helical" evidence="6">
    <location>
        <begin position="238"/>
        <end position="258"/>
    </location>
</feature>
<sequence length="265" mass="28199">MNNGVRNGAEGAALNPSSGRSDAEHAPRRSPWRFVPFALLLLGGAVCYAFGLPQYLSLTALVHHREILSAYVDTHPLHAGTAFFAVYVAVVVFSIPAASVLTIFSGFLFGCLTGGIIAIAAATLGSCLLFLAARGVFGDLLRPRAGRFLERLAEGFRRNAFLYLLVLRLAPIFPFFVVNIAPAFFDVRLRTFALATLIGIVPGTLAYAWLGRSLDAVIARSGATGGELTLADFATRDISLGLAALTLIAALPLALKLIQSRRKAV</sequence>
<protein>
    <recommendedName>
        <fullName evidence="6">TVP38/TMEM64 family membrane protein</fullName>
    </recommendedName>
</protein>
<evidence type="ECO:0000256" key="3">
    <source>
        <dbReference type="ARBA" id="ARBA00022692"/>
    </source>
</evidence>
<dbReference type="RefSeq" id="WP_153438746.1">
    <property type="nucleotide sequence ID" value="NZ_JACIGA010000001.1"/>
</dbReference>
<dbReference type="PANTHER" id="PTHR12677">
    <property type="entry name" value="GOLGI APPARATUS MEMBRANE PROTEIN TVP38-RELATED"/>
    <property type="match status" value="1"/>
</dbReference>
<evidence type="ECO:0000259" key="8">
    <source>
        <dbReference type="Pfam" id="PF09335"/>
    </source>
</evidence>
<feature type="transmembrane region" description="Helical" evidence="6">
    <location>
        <begin position="34"/>
        <end position="56"/>
    </location>
</feature>
<name>A0A6N7LBF1_SINTE</name>
<dbReference type="EMBL" id="WITC01000036">
    <property type="protein sequence ID" value="MQX15183.1"/>
    <property type="molecule type" value="Genomic_DNA"/>
</dbReference>
<feature type="transmembrane region" description="Helical" evidence="6">
    <location>
        <begin position="76"/>
        <end position="95"/>
    </location>
</feature>
<dbReference type="AlphaFoldDB" id="A0A6N7LBF1"/>
<dbReference type="OrthoDB" id="9779114at2"/>
<keyword evidence="2 6" id="KW-1003">Cell membrane</keyword>
<dbReference type="InterPro" id="IPR015414">
    <property type="entry name" value="TMEM64"/>
</dbReference>
<comment type="similarity">
    <text evidence="6">Belongs to the TVP38/TMEM64 family.</text>
</comment>
<evidence type="ECO:0000256" key="5">
    <source>
        <dbReference type="ARBA" id="ARBA00023136"/>
    </source>
</evidence>
<feature type="transmembrane region" description="Helical" evidence="6">
    <location>
        <begin position="192"/>
        <end position="210"/>
    </location>
</feature>
<dbReference type="Proteomes" id="UP000439983">
    <property type="component" value="Unassembled WGS sequence"/>
</dbReference>